<feature type="domain" description="Casparian strip membrane protein" evidence="8">
    <location>
        <begin position="15"/>
        <end position="69"/>
    </location>
</feature>
<keyword evidence="5 7" id="KW-1133">Transmembrane helix</keyword>
<dbReference type="InterPro" id="IPR006702">
    <property type="entry name" value="CASP_dom"/>
</dbReference>
<evidence type="ECO:0000313" key="9">
    <source>
        <dbReference type="EMBL" id="TVU25186.1"/>
    </source>
</evidence>
<evidence type="ECO:0000256" key="6">
    <source>
        <dbReference type="ARBA" id="ARBA00023136"/>
    </source>
</evidence>
<dbReference type="Pfam" id="PF04535">
    <property type="entry name" value="CASP_dom"/>
    <property type="match status" value="1"/>
</dbReference>
<feature type="non-terminal residue" evidence="9">
    <location>
        <position position="1"/>
    </location>
</feature>
<dbReference type="Proteomes" id="UP000324897">
    <property type="component" value="Chromosome 2"/>
</dbReference>
<evidence type="ECO:0000256" key="3">
    <source>
        <dbReference type="ARBA" id="ARBA00022475"/>
    </source>
</evidence>
<comment type="subcellular location">
    <subcellularLocation>
        <location evidence="1 7">Cell membrane</location>
        <topology evidence="1 7">Multi-pass membrane protein</topology>
    </subcellularLocation>
</comment>
<feature type="transmembrane region" description="Helical" evidence="7">
    <location>
        <begin position="136"/>
        <end position="160"/>
    </location>
</feature>
<keyword evidence="4 7" id="KW-0812">Transmembrane</keyword>
<feature type="transmembrane region" description="Helical" evidence="7">
    <location>
        <begin position="101"/>
        <end position="121"/>
    </location>
</feature>
<evidence type="ECO:0000256" key="4">
    <source>
        <dbReference type="ARBA" id="ARBA00022692"/>
    </source>
</evidence>
<dbReference type="AlphaFoldDB" id="A0A5J9UNP8"/>
<comment type="caution">
    <text evidence="7">Lacks conserved residue(s) required for the propagation of feature annotation.</text>
</comment>
<evidence type="ECO:0000256" key="5">
    <source>
        <dbReference type="ARBA" id="ARBA00022989"/>
    </source>
</evidence>
<dbReference type="PANTHER" id="PTHR36488">
    <property type="entry name" value="CASP-LIKE PROTEIN 1U1"/>
    <property type="match status" value="1"/>
</dbReference>
<evidence type="ECO:0000256" key="1">
    <source>
        <dbReference type="ARBA" id="ARBA00004651"/>
    </source>
</evidence>
<organism evidence="9 10">
    <name type="scientific">Eragrostis curvula</name>
    <name type="common">weeping love grass</name>
    <dbReference type="NCBI Taxonomy" id="38414"/>
    <lineage>
        <taxon>Eukaryota</taxon>
        <taxon>Viridiplantae</taxon>
        <taxon>Streptophyta</taxon>
        <taxon>Embryophyta</taxon>
        <taxon>Tracheophyta</taxon>
        <taxon>Spermatophyta</taxon>
        <taxon>Magnoliopsida</taxon>
        <taxon>Liliopsida</taxon>
        <taxon>Poales</taxon>
        <taxon>Poaceae</taxon>
        <taxon>PACMAD clade</taxon>
        <taxon>Chloridoideae</taxon>
        <taxon>Eragrostideae</taxon>
        <taxon>Eragrostidinae</taxon>
        <taxon>Eragrostis</taxon>
    </lineage>
</organism>
<evidence type="ECO:0000256" key="2">
    <source>
        <dbReference type="ARBA" id="ARBA00007651"/>
    </source>
</evidence>
<proteinExistence type="inferred from homology"/>
<keyword evidence="10" id="KW-1185">Reference proteome</keyword>
<name>A0A5J9UNP8_9POAL</name>
<evidence type="ECO:0000256" key="7">
    <source>
        <dbReference type="RuleBase" id="RU361233"/>
    </source>
</evidence>
<dbReference type="GO" id="GO:0005886">
    <property type="term" value="C:plasma membrane"/>
    <property type="evidence" value="ECO:0007669"/>
    <property type="project" value="UniProtKB-SubCell"/>
</dbReference>
<keyword evidence="6 7" id="KW-0472">Membrane</keyword>
<accession>A0A5J9UNP8</accession>
<evidence type="ECO:0000313" key="10">
    <source>
        <dbReference type="Proteomes" id="UP000324897"/>
    </source>
</evidence>
<protein>
    <recommendedName>
        <fullName evidence="7">CASP-like protein</fullName>
    </recommendedName>
</protein>
<dbReference type="InterPro" id="IPR044173">
    <property type="entry name" value="CASPL"/>
</dbReference>
<feature type="transmembrane region" description="Helical" evidence="7">
    <location>
        <begin position="19"/>
        <end position="39"/>
    </location>
</feature>
<reference evidence="9 10" key="1">
    <citation type="journal article" date="2019" name="Sci. Rep.">
        <title>A high-quality genome of Eragrostis curvula grass provides insights into Poaceae evolution and supports new strategies to enhance forage quality.</title>
        <authorList>
            <person name="Carballo J."/>
            <person name="Santos B.A.C.M."/>
            <person name="Zappacosta D."/>
            <person name="Garbus I."/>
            <person name="Selva J.P."/>
            <person name="Gallo C.A."/>
            <person name="Diaz A."/>
            <person name="Albertini E."/>
            <person name="Caccamo M."/>
            <person name="Echenique V."/>
        </authorList>
    </citation>
    <scope>NUCLEOTIDE SEQUENCE [LARGE SCALE GENOMIC DNA]</scope>
    <source>
        <strain evidence="10">cv. Victoria</strain>
        <tissue evidence="9">Leaf</tissue>
    </source>
</reference>
<dbReference type="Gramene" id="TVU25186">
    <property type="protein sequence ID" value="TVU25186"/>
    <property type="gene ID" value="EJB05_27674"/>
</dbReference>
<dbReference type="PANTHER" id="PTHR36488:SF1">
    <property type="entry name" value="CASP-LIKE PROTEIN 1U2"/>
    <property type="match status" value="1"/>
</dbReference>
<evidence type="ECO:0000259" key="8">
    <source>
        <dbReference type="Pfam" id="PF04535"/>
    </source>
</evidence>
<gene>
    <name evidence="9" type="ORF">EJB05_27674</name>
</gene>
<comment type="caution">
    <text evidence="9">The sequence shown here is derived from an EMBL/GenBank/DDBJ whole genome shotgun (WGS) entry which is preliminary data.</text>
</comment>
<dbReference type="EMBL" id="RWGY01000013">
    <property type="protein sequence ID" value="TVU25186.1"/>
    <property type="molecule type" value="Genomic_DNA"/>
</dbReference>
<sequence>MHGSCNGGDEPNGSKAVTLLLRLASLGLALTSAVVMATASECTINEQHGATAKVTVTFKDYPPFVYVNVHHVQISSSRTSYIIHTLAYACRSPAFLGRCSYLVWSSIAAAVLESAGIYLQFGNGEGDDEEGPKLPMVLLVVIDVVVQALLFSVTGAVFAAEVAYGPQINACGGGAGRFCDQVRRSKLLSFGASFSAALAAVAKDVPLPFSVWPGSSD</sequence>
<dbReference type="OrthoDB" id="668094at2759"/>
<keyword evidence="3 7" id="KW-1003">Cell membrane</keyword>
<comment type="subunit">
    <text evidence="7">Homodimer and heterodimers.</text>
</comment>
<comment type="similarity">
    <text evidence="2 7">Belongs to the Casparian strip membrane proteins (CASP) family.</text>
</comment>